<dbReference type="HOGENOM" id="CLU_681434_0_0_6"/>
<feature type="compositionally biased region" description="Basic and acidic residues" evidence="1">
    <location>
        <begin position="8"/>
        <end position="20"/>
    </location>
</feature>
<dbReference type="RefSeq" id="WP_011899036.1">
    <property type="nucleotide sequence ID" value="NC_009348.1"/>
</dbReference>
<sequence length="415" mass="45684">MSKNANPQERRHDPSTRHPEPAAAPLLGSSRRGPAPPGPSYQLMASAKPDTLLIRFIPEGTQPFTLLPARTLRGTPRQELPALTCLESGARVKPGKPIRCRELSWQVTLKPVPATGTDASAQQNLYFPQGGWLVTEWGNFPRQQGAQPGQVCLPDGQCHPMPHMDEPPLILPFALPATTQSRQGARLQIHHDEMARALNIASLQKKLEAIIDYLAFQLDAPPPRQPWQLVWLARDISTHSLGGAAGAGAFIANYPVSDNQPTADAPLRLLRTSAHEAVHMLDTRARPTWVAESLAEYLAIKSLHRFRLDTTTAADELAQREDRLPHAKAGLYRASDAVKAGNLSYYPLFYVKGSAFWEALDLALQHHHRTLSALLPHLSWQEDGRFDAASSTLLAGTLGAEVWHALIRRYLSEPA</sequence>
<dbReference type="EMBL" id="CP000644">
    <property type="protein sequence ID" value="ABO91306.1"/>
    <property type="molecule type" value="Genomic_DNA"/>
</dbReference>
<gene>
    <name evidence="2" type="ordered locus">ASA_3326</name>
</gene>
<evidence type="ECO:0000313" key="2">
    <source>
        <dbReference type="EMBL" id="ABO91306.1"/>
    </source>
</evidence>
<evidence type="ECO:0000256" key="1">
    <source>
        <dbReference type="SAM" id="MobiDB-lite"/>
    </source>
</evidence>
<feature type="region of interest" description="Disordered" evidence="1">
    <location>
        <begin position="1"/>
        <end position="42"/>
    </location>
</feature>
<protein>
    <recommendedName>
        <fullName evidence="4">Peptidase MA-like domain-containing protein</fullName>
    </recommendedName>
</protein>
<dbReference type="Proteomes" id="UP000000225">
    <property type="component" value="Chromosome"/>
</dbReference>
<dbReference type="STRING" id="29491.GCA_000820065_03715"/>
<evidence type="ECO:0008006" key="4">
    <source>
        <dbReference type="Google" id="ProtNLM"/>
    </source>
</evidence>
<dbReference type="KEGG" id="asa:ASA_3326"/>
<organism evidence="2 3">
    <name type="scientific">Aeromonas salmonicida (strain A449)</name>
    <dbReference type="NCBI Taxonomy" id="382245"/>
    <lineage>
        <taxon>Bacteria</taxon>
        <taxon>Pseudomonadati</taxon>
        <taxon>Pseudomonadota</taxon>
        <taxon>Gammaproteobacteria</taxon>
        <taxon>Aeromonadales</taxon>
        <taxon>Aeromonadaceae</taxon>
        <taxon>Aeromonas</taxon>
    </lineage>
</organism>
<reference evidence="3" key="1">
    <citation type="journal article" date="2008" name="BMC Genomics">
        <title>The genome of Aeromonas salmonicida subsp. salmonicida A449: insights into the evolution of a fish pathogen.</title>
        <authorList>
            <person name="Reith M.E."/>
            <person name="Singh R.K."/>
            <person name="Curtis B."/>
            <person name="Boyd J.M."/>
            <person name="Bouevitch A."/>
            <person name="Kimball J."/>
            <person name="Munholland J."/>
            <person name="Murphy C."/>
            <person name="Sarty D."/>
            <person name="Williams J."/>
            <person name="Nash J.H."/>
            <person name="Johnson S.C."/>
            <person name="Brown L.L."/>
        </authorList>
    </citation>
    <scope>NUCLEOTIDE SEQUENCE [LARGE SCALE GENOMIC DNA]</scope>
    <source>
        <strain evidence="3">A449</strain>
    </source>
</reference>
<name>A4SQY4_AERS4</name>
<proteinExistence type="predicted"/>
<evidence type="ECO:0000313" key="3">
    <source>
        <dbReference type="Proteomes" id="UP000000225"/>
    </source>
</evidence>
<dbReference type="eggNOG" id="COG3975">
    <property type="taxonomic scope" value="Bacteria"/>
</dbReference>
<accession>A4SQY4</accession>
<dbReference type="AlphaFoldDB" id="A4SQY4"/>